<keyword evidence="3" id="KW-1185">Reference proteome</keyword>
<sequence length="274" mass="31131">MPFARIPKIFNIDCRVWWALISLSQLLTCILMVACILTTKWVELGPSGLMKGSLFQINGTSGTTNVNKFWHDYWKDNCDNDQWRDFGICKVIDSLYEGSIYMSVGEALAFLCLLLWTYSFFQWIYIGKARVKSLSRPYIQAIAMIGFHYAATIIWITEARAKYSGSCDWDGTFSQVPDLCAKDGAKIALALMILMPIFVIIFIAVFQAGHKELVEARNKAEINAPLGNNVNVIGFVPQNPQGYIQQPYVQPYGQPYVQPQQPYGQPQQFYGYQQ</sequence>
<evidence type="ECO:0000313" key="3">
    <source>
        <dbReference type="Proteomes" id="UP001162131"/>
    </source>
</evidence>
<dbReference type="PROSITE" id="PS51257">
    <property type="entry name" value="PROKAR_LIPOPROTEIN"/>
    <property type="match status" value="1"/>
</dbReference>
<reference evidence="2" key="1">
    <citation type="submission" date="2021-09" db="EMBL/GenBank/DDBJ databases">
        <authorList>
            <consortium name="AG Swart"/>
            <person name="Singh M."/>
            <person name="Singh A."/>
            <person name="Seah K."/>
            <person name="Emmerich C."/>
        </authorList>
    </citation>
    <scope>NUCLEOTIDE SEQUENCE</scope>
    <source>
        <strain evidence="2">ATCC30299</strain>
    </source>
</reference>
<dbReference type="AlphaFoldDB" id="A0AAU9K9K6"/>
<proteinExistence type="predicted"/>
<feature type="transmembrane region" description="Helical" evidence="1">
    <location>
        <begin position="16"/>
        <end position="39"/>
    </location>
</feature>
<feature type="transmembrane region" description="Helical" evidence="1">
    <location>
        <begin position="138"/>
        <end position="156"/>
    </location>
</feature>
<keyword evidence="1" id="KW-0472">Membrane</keyword>
<protein>
    <submittedName>
        <fullName evidence="2">Uncharacterized protein</fullName>
    </submittedName>
</protein>
<comment type="caution">
    <text evidence="2">The sequence shown here is derived from an EMBL/GenBank/DDBJ whole genome shotgun (WGS) entry which is preliminary data.</text>
</comment>
<feature type="transmembrane region" description="Helical" evidence="1">
    <location>
        <begin position="107"/>
        <end position="126"/>
    </location>
</feature>
<organism evidence="2 3">
    <name type="scientific">Blepharisma stoltei</name>
    <dbReference type="NCBI Taxonomy" id="1481888"/>
    <lineage>
        <taxon>Eukaryota</taxon>
        <taxon>Sar</taxon>
        <taxon>Alveolata</taxon>
        <taxon>Ciliophora</taxon>
        <taxon>Postciliodesmatophora</taxon>
        <taxon>Heterotrichea</taxon>
        <taxon>Heterotrichida</taxon>
        <taxon>Blepharismidae</taxon>
        <taxon>Blepharisma</taxon>
    </lineage>
</organism>
<keyword evidence="1" id="KW-0812">Transmembrane</keyword>
<gene>
    <name evidence="2" type="ORF">BSTOLATCC_MIC51205</name>
</gene>
<evidence type="ECO:0000256" key="1">
    <source>
        <dbReference type="SAM" id="Phobius"/>
    </source>
</evidence>
<keyword evidence="1" id="KW-1133">Transmembrane helix</keyword>
<feature type="transmembrane region" description="Helical" evidence="1">
    <location>
        <begin position="187"/>
        <end position="209"/>
    </location>
</feature>
<evidence type="ECO:0000313" key="2">
    <source>
        <dbReference type="EMBL" id="CAG9330624.1"/>
    </source>
</evidence>
<dbReference type="EMBL" id="CAJZBQ010000051">
    <property type="protein sequence ID" value="CAG9330624.1"/>
    <property type="molecule type" value="Genomic_DNA"/>
</dbReference>
<accession>A0AAU9K9K6</accession>
<dbReference type="Proteomes" id="UP001162131">
    <property type="component" value="Unassembled WGS sequence"/>
</dbReference>
<name>A0AAU9K9K6_9CILI</name>